<protein>
    <recommendedName>
        <fullName evidence="1">MADF domain-containing protein</fullName>
    </recommendedName>
</protein>
<reference evidence="2" key="1">
    <citation type="submission" date="2017-05" db="UniProtKB">
        <authorList>
            <consortium name="EnsemblMetazoa"/>
        </authorList>
    </citation>
    <scope>IDENTIFICATION</scope>
</reference>
<dbReference type="AlphaFoldDB" id="A0A1X7VWA5"/>
<dbReference type="InterPro" id="IPR006578">
    <property type="entry name" value="MADF-dom"/>
</dbReference>
<dbReference type="EnsemblMetazoa" id="Aqu2.1.44403_001">
    <property type="protein sequence ID" value="Aqu2.1.44403_001"/>
    <property type="gene ID" value="Aqu2.1.44403"/>
</dbReference>
<dbReference type="OMA" id="PHEDITQ"/>
<feature type="domain" description="MADF" evidence="1">
    <location>
        <begin position="14"/>
        <end position="109"/>
    </location>
</feature>
<dbReference type="InParanoid" id="A0A1X7VWA5"/>
<dbReference type="InterPro" id="IPR039353">
    <property type="entry name" value="TF_Adf1"/>
</dbReference>
<sequence length="112" mass="13670">MAVEEHQDYMCNEKLIEAVRSHTCIWQTSSKYYKDLKAKENSWKEISKQVTRKDDEESRKECIRRWKLLRDRYVRECKKVKKPTGTEGPPYTPKWDLYESLSFLRDVVRHRQ</sequence>
<evidence type="ECO:0000259" key="1">
    <source>
        <dbReference type="PROSITE" id="PS51029"/>
    </source>
</evidence>
<proteinExistence type="predicted"/>
<dbReference type="GO" id="GO:0006357">
    <property type="term" value="P:regulation of transcription by RNA polymerase II"/>
    <property type="evidence" value="ECO:0007669"/>
    <property type="project" value="TreeGrafter"/>
</dbReference>
<dbReference type="PANTHER" id="PTHR12243">
    <property type="entry name" value="MADF DOMAIN TRANSCRIPTION FACTOR"/>
    <property type="match status" value="1"/>
</dbReference>
<dbReference type="GO" id="GO:0005667">
    <property type="term" value="C:transcription regulator complex"/>
    <property type="evidence" value="ECO:0007669"/>
    <property type="project" value="TreeGrafter"/>
</dbReference>
<dbReference type="GO" id="GO:0005634">
    <property type="term" value="C:nucleus"/>
    <property type="evidence" value="ECO:0007669"/>
    <property type="project" value="TreeGrafter"/>
</dbReference>
<dbReference type="PROSITE" id="PS51029">
    <property type="entry name" value="MADF"/>
    <property type="match status" value="1"/>
</dbReference>
<evidence type="ECO:0000313" key="2">
    <source>
        <dbReference type="EnsemblMetazoa" id="Aqu2.1.44403_001"/>
    </source>
</evidence>
<organism evidence="2">
    <name type="scientific">Amphimedon queenslandica</name>
    <name type="common">Sponge</name>
    <dbReference type="NCBI Taxonomy" id="400682"/>
    <lineage>
        <taxon>Eukaryota</taxon>
        <taxon>Metazoa</taxon>
        <taxon>Porifera</taxon>
        <taxon>Demospongiae</taxon>
        <taxon>Heteroscleromorpha</taxon>
        <taxon>Haplosclerida</taxon>
        <taxon>Niphatidae</taxon>
        <taxon>Amphimedon</taxon>
    </lineage>
</organism>
<name>A0A1X7VWA5_AMPQE</name>
<dbReference type="SMART" id="SM00595">
    <property type="entry name" value="MADF"/>
    <property type="match status" value="1"/>
</dbReference>
<dbReference type="OrthoDB" id="8195830at2759"/>
<dbReference type="Pfam" id="PF10545">
    <property type="entry name" value="MADF_DNA_bdg"/>
    <property type="match status" value="1"/>
</dbReference>
<accession>A0A1X7VWA5</accession>
<dbReference type="PANTHER" id="PTHR12243:SF67">
    <property type="entry name" value="COREPRESSOR OF PANGOLIN, ISOFORM A-RELATED"/>
    <property type="match status" value="1"/>
</dbReference>